<dbReference type="Proteomes" id="UP000595437">
    <property type="component" value="Chromosome 1"/>
</dbReference>
<feature type="non-terminal residue" evidence="1">
    <location>
        <position position="1"/>
    </location>
</feature>
<dbReference type="OrthoDB" id="6436361at2759"/>
<dbReference type="AlphaFoldDB" id="A0A7T8KI59"/>
<reference evidence="2" key="1">
    <citation type="submission" date="2021-01" db="EMBL/GenBank/DDBJ databases">
        <title>Caligus Genome Assembly.</title>
        <authorList>
            <person name="Gallardo-Escarate C."/>
        </authorList>
    </citation>
    <scope>NUCLEOTIDE SEQUENCE [LARGE SCALE GENOMIC DNA]</scope>
</reference>
<protein>
    <submittedName>
        <fullName evidence="1">Adenylate kinase isoenzyme 5like</fullName>
    </submittedName>
</protein>
<dbReference type="GO" id="GO:0016301">
    <property type="term" value="F:kinase activity"/>
    <property type="evidence" value="ECO:0007669"/>
    <property type="project" value="UniProtKB-KW"/>
</dbReference>
<name>A0A7T8KI59_CALRO</name>
<proteinExistence type="predicted"/>
<organism evidence="1 2">
    <name type="scientific">Caligus rogercresseyi</name>
    <name type="common">Sea louse</name>
    <dbReference type="NCBI Taxonomy" id="217165"/>
    <lineage>
        <taxon>Eukaryota</taxon>
        <taxon>Metazoa</taxon>
        <taxon>Ecdysozoa</taxon>
        <taxon>Arthropoda</taxon>
        <taxon>Crustacea</taxon>
        <taxon>Multicrustacea</taxon>
        <taxon>Hexanauplia</taxon>
        <taxon>Copepoda</taxon>
        <taxon>Siphonostomatoida</taxon>
        <taxon>Caligidae</taxon>
        <taxon>Caligus</taxon>
    </lineage>
</organism>
<keyword evidence="1" id="KW-0418">Kinase</keyword>
<gene>
    <name evidence="1" type="ORF">FKW44_000937</name>
</gene>
<keyword evidence="2" id="KW-1185">Reference proteome</keyword>
<evidence type="ECO:0000313" key="1">
    <source>
        <dbReference type="EMBL" id="QQP56320.1"/>
    </source>
</evidence>
<accession>A0A7T8KI59</accession>
<dbReference type="EMBL" id="CP045890">
    <property type="protein sequence ID" value="QQP56320.1"/>
    <property type="molecule type" value="Genomic_DNA"/>
</dbReference>
<feature type="non-terminal residue" evidence="1">
    <location>
        <position position="259"/>
    </location>
</feature>
<evidence type="ECO:0000313" key="2">
    <source>
        <dbReference type="Proteomes" id="UP000595437"/>
    </source>
</evidence>
<keyword evidence="1" id="KW-0808">Transferase</keyword>
<sequence>TITPFRRRMFSIDFWRRWRKGRRANGKDNRIISFFSFHNFSLFSYLISGYPRNMNDLGLYLERIGRVDGVVFINWHEVSLQHQIRYGASIGQIEEDLALAEFENFKSCVIAPPTRISGDRKPDYVYEDFENCVRTIRASKASTSDDNNALLGPRPITAGSYRYFKNKQNNGVLQNGHNRPPALHEVPDTQKIFRLIYIIGGPGSTKMNIVRNALKSELKDWYIIGTGDIIFRHLSERSSNEEEDEILKDLVRNGESFPD</sequence>